<dbReference type="InterPro" id="IPR025657">
    <property type="entry name" value="RadC_JAB"/>
</dbReference>
<proteinExistence type="predicted"/>
<dbReference type="PANTHER" id="PTHR30471:SF3">
    <property type="entry name" value="UPF0758 PROTEIN YEES-RELATED"/>
    <property type="match status" value="1"/>
</dbReference>
<dbReference type="NCBIfam" id="NF000642">
    <property type="entry name" value="PRK00024.1"/>
    <property type="match status" value="1"/>
</dbReference>
<dbReference type="InterPro" id="IPR020891">
    <property type="entry name" value="UPF0758_CS"/>
</dbReference>
<dbReference type="GO" id="GO:0008237">
    <property type="term" value="F:metallopeptidase activity"/>
    <property type="evidence" value="ECO:0007669"/>
    <property type="project" value="UniProtKB-KW"/>
</dbReference>
<dbReference type="InterPro" id="IPR010994">
    <property type="entry name" value="RuvA_2-like"/>
</dbReference>
<keyword evidence="4" id="KW-0862">Zinc</keyword>
<dbReference type="PROSITE" id="PS50249">
    <property type="entry name" value="MPN"/>
    <property type="match status" value="1"/>
</dbReference>
<dbReference type="PANTHER" id="PTHR30471">
    <property type="entry name" value="DNA REPAIR PROTEIN RADC"/>
    <property type="match status" value="1"/>
</dbReference>
<accession>A0A3B0VY95</accession>
<dbReference type="InterPro" id="IPR046778">
    <property type="entry name" value="UPF0758_N"/>
</dbReference>
<evidence type="ECO:0000256" key="2">
    <source>
        <dbReference type="ARBA" id="ARBA00022723"/>
    </source>
</evidence>
<evidence type="ECO:0000256" key="5">
    <source>
        <dbReference type="ARBA" id="ARBA00023049"/>
    </source>
</evidence>
<dbReference type="EMBL" id="UOFA01000080">
    <property type="protein sequence ID" value="VAW44112.1"/>
    <property type="molecule type" value="Genomic_DNA"/>
</dbReference>
<protein>
    <submittedName>
        <fullName evidence="7">UPF0758 family protein</fullName>
    </submittedName>
</protein>
<dbReference type="SUPFAM" id="SSF102712">
    <property type="entry name" value="JAB1/MPN domain"/>
    <property type="match status" value="1"/>
</dbReference>
<dbReference type="GO" id="GO:0006508">
    <property type="term" value="P:proteolysis"/>
    <property type="evidence" value="ECO:0007669"/>
    <property type="project" value="UniProtKB-KW"/>
</dbReference>
<sequence>MKNTSLIFNSPVKKLKVMPREKLVVHGPQALTDAELLAIFLRIGVAGKSAIELADDMLLHFGGVKQVISATLQDFCAIKGLGLAKYAQFQAASELVKRAINQGFNAQTCFTEPTVVDQFLLANFEYSKHERFAGLFLNSKNHLIKFDYLFNGSINSAQVYPRTVAQYCLKHNAAAVIFAHNHPSGDIQPSESDIALTLQLKKTLALIDVKVLDHFVIGINQTFSMAGHQMI</sequence>
<evidence type="ECO:0000256" key="4">
    <source>
        <dbReference type="ARBA" id="ARBA00022833"/>
    </source>
</evidence>
<dbReference type="Pfam" id="PF20582">
    <property type="entry name" value="UPF0758_N"/>
    <property type="match status" value="1"/>
</dbReference>
<evidence type="ECO:0000256" key="1">
    <source>
        <dbReference type="ARBA" id="ARBA00022670"/>
    </source>
</evidence>
<keyword evidence="5" id="KW-0482">Metalloprotease</keyword>
<dbReference type="CDD" id="cd08071">
    <property type="entry name" value="MPN_DUF2466"/>
    <property type="match status" value="1"/>
</dbReference>
<dbReference type="AlphaFoldDB" id="A0A3B0VY95"/>
<dbReference type="InterPro" id="IPR037518">
    <property type="entry name" value="MPN"/>
</dbReference>
<reference evidence="7" key="1">
    <citation type="submission" date="2018-06" db="EMBL/GenBank/DDBJ databases">
        <authorList>
            <person name="Zhirakovskaya E."/>
        </authorList>
    </citation>
    <scope>NUCLEOTIDE SEQUENCE</scope>
</reference>
<dbReference type="NCBIfam" id="TIGR00608">
    <property type="entry name" value="radc"/>
    <property type="match status" value="1"/>
</dbReference>
<evidence type="ECO:0000256" key="3">
    <source>
        <dbReference type="ARBA" id="ARBA00022801"/>
    </source>
</evidence>
<organism evidence="7">
    <name type="scientific">hydrothermal vent metagenome</name>
    <dbReference type="NCBI Taxonomy" id="652676"/>
    <lineage>
        <taxon>unclassified sequences</taxon>
        <taxon>metagenomes</taxon>
        <taxon>ecological metagenomes</taxon>
    </lineage>
</organism>
<keyword evidence="2" id="KW-0479">Metal-binding</keyword>
<gene>
    <name evidence="7" type="ORF">MNBD_GAMMA02-761</name>
</gene>
<dbReference type="PROSITE" id="PS01302">
    <property type="entry name" value="UPF0758"/>
    <property type="match status" value="1"/>
</dbReference>
<feature type="domain" description="MPN" evidence="6">
    <location>
        <begin position="109"/>
        <end position="231"/>
    </location>
</feature>
<keyword evidence="3" id="KW-0378">Hydrolase</keyword>
<dbReference type="Gene3D" id="3.40.140.10">
    <property type="entry name" value="Cytidine Deaminase, domain 2"/>
    <property type="match status" value="1"/>
</dbReference>
<evidence type="ECO:0000259" key="6">
    <source>
        <dbReference type="PROSITE" id="PS50249"/>
    </source>
</evidence>
<evidence type="ECO:0000313" key="7">
    <source>
        <dbReference type="EMBL" id="VAW44112.1"/>
    </source>
</evidence>
<keyword evidence="1" id="KW-0645">Protease</keyword>
<dbReference type="Pfam" id="PF04002">
    <property type="entry name" value="RadC"/>
    <property type="match status" value="1"/>
</dbReference>
<dbReference type="InterPro" id="IPR001405">
    <property type="entry name" value="UPF0758"/>
</dbReference>
<dbReference type="SUPFAM" id="SSF47781">
    <property type="entry name" value="RuvA domain 2-like"/>
    <property type="match status" value="1"/>
</dbReference>
<name>A0A3B0VY95_9ZZZZ</name>
<dbReference type="GO" id="GO:0046872">
    <property type="term" value="F:metal ion binding"/>
    <property type="evidence" value="ECO:0007669"/>
    <property type="project" value="UniProtKB-KW"/>
</dbReference>